<evidence type="ECO:0000256" key="1">
    <source>
        <dbReference type="SAM" id="Phobius"/>
    </source>
</evidence>
<proteinExistence type="predicted"/>
<keyword evidence="1" id="KW-0472">Membrane</keyword>
<feature type="transmembrane region" description="Helical" evidence="1">
    <location>
        <begin position="194"/>
        <end position="212"/>
    </location>
</feature>
<keyword evidence="3" id="KW-1185">Reference proteome</keyword>
<protein>
    <recommendedName>
        <fullName evidence="4">PE-PGRS family protein</fullName>
    </recommendedName>
</protein>
<keyword evidence="1" id="KW-0812">Transmembrane</keyword>
<dbReference type="AlphaFoldDB" id="A0A0D0PVG5"/>
<accession>A0A0D0PVG5</accession>
<dbReference type="OrthoDB" id="4558679at2"/>
<comment type="caution">
    <text evidence="2">The sequence shown here is derived from an EMBL/GenBank/DDBJ whole genome shotgun (WGS) entry which is preliminary data.</text>
</comment>
<gene>
    <name evidence="2" type="ORF">TR51_02575</name>
</gene>
<feature type="transmembrane region" description="Helical" evidence="1">
    <location>
        <begin position="35"/>
        <end position="53"/>
    </location>
</feature>
<dbReference type="PATRIC" id="fig|2064.6.peg.583"/>
<dbReference type="RefSeq" id="WP_043907721.1">
    <property type="nucleotide sequence ID" value="NZ_JXZB01000001.1"/>
</dbReference>
<feature type="transmembrane region" description="Helical" evidence="1">
    <location>
        <begin position="163"/>
        <end position="182"/>
    </location>
</feature>
<name>A0A0D0PVG5_KITGR</name>
<evidence type="ECO:0000313" key="2">
    <source>
        <dbReference type="EMBL" id="KIQ66494.1"/>
    </source>
</evidence>
<sequence>MDAGRVVRAGRAAVFAVGCVLLAAVAHVLMSGRPVAAPVLAAALGGTAVLGWLTARRERGPLLVTALTVGVQAALHTLFSLGRAAPEAAAPVPDGLAARWAHLLLCNAGPLTDEQAARLIEAAGLDPGAIPGGGTAAALADPAAMPGMAHHAMAMGAGQHNGVGMLAAHLLAALLLGLWLAAGERAVHGLARTVAARLFAPVLLLLGIVRPVRPPLRRRRPRAEARRPRSRLLVHSLATRGPPAVAAVA</sequence>
<feature type="transmembrane region" description="Helical" evidence="1">
    <location>
        <begin position="12"/>
        <end position="29"/>
    </location>
</feature>
<dbReference type="EMBL" id="JXZB01000001">
    <property type="protein sequence ID" value="KIQ66494.1"/>
    <property type="molecule type" value="Genomic_DNA"/>
</dbReference>
<dbReference type="Proteomes" id="UP000032066">
    <property type="component" value="Unassembled WGS sequence"/>
</dbReference>
<reference evidence="2 3" key="1">
    <citation type="submission" date="2015-02" db="EMBL/GenBank/DDBJ databases">
        <title>Draft genome sequence of Kitasatospora griseola MF730-N6, a bafilomycin, terpentecin and satosporin producer.</title>
        <authorList>
            <person name="Arens J.C."/>
            <person name="Haltli B."/>
            <person name="Kerr R.G."/>
        </authorList>
    </citation>
    <scope>NUCLEOTIDE SEQUENCE [LARGE SCALE GENOMIC DNA]</scope>
    <source>
        <strain evidence="2 3">MF730-N6</strain>
    </source>
</reference>
<organism evidence="2 3">
    <name type="scientific">Kitasatospora griseola</name>
    <name type="common">Streptomyces griseolosporeus</name>
    <dbReference type="NCBI Taxonomy" id="2064"/>
    <lineage>
        <taxon>Bacteria</taxon>
        <taxon>Bacillati</taxon>
        <taxon>Actinomycetota</taxon>
        <taxon>Actinomycetes</taxon>
        <taxon>Kitasatosporales</taxon>
        <taxon>Streptomycetaceae</taxon>
        <taxon>Kitasatospora</taxon>
    </lineage>
</organism>
<keyword evidence="1" id="KW-1133">Transmembrane helix</keyword>
<evidence type="ECO:0000313" key="3">
    <source>
        <dbReference type="Proteomes" id="UP000032066"/>
    </source>
</evidence>
<evidence type="ECO:0008006" key="4">
    <source>
        <dbReference type="Google" id="ProtNLM"/>
    </source>
</evidence>